<accession>A0A3N0GKJ5</accession>
<name>A0A3N0GKJ5_9ACTN</name>
<evidence type="ECO:0000313" key="1">
    <source>
        <dbReference type="EMBL" id="RNM13004.1"/>
    </source>
</evidence>
<keyword evidence="2" id="KW-1185">Reference proteome</keyword>
<comment type="caution">
    <text evidence="1">The sequence shown here is derived from an EMBL/GenBank/DDBJ whole genome shotgun (WGS) entry which is preliminary data.</text>
</comment>
<dbReference type="AlphaFoldDB" id="A0A3N0GKJ5"/>
<proteinExistence type="predicted"/>
<protein>
    <submittedName>
        <fullName evidence="1">Plasmid replication initiator protein</fullName>
    </submittedName>
</protein>
<gene>
    <name evidence="1" type="ORF">EFL26_16360</name>
</gene>
<dbReference type="Proteomes" id="UP000279994">
    <property type="component" value="Unassembled WGS sequence"/>
</dbReference>
<dbReference type="EMBL" id="RJSF01000043">
    <property type="protein sequence ID" value="RNM13004.1"/>
    <property type="molecule type" value="Genomic_DNA"/>
</dbReference>
<sequence length="419" mass="46294">MIAQIVSRASSPGYEDWWAKVGHAGYCSSPVELRGRDGQGRSVKILTRCKNRRASVCPSCSALYSGDTWQLVHQGISPLDSELLDGRPMVFATLTAPGFGAVHTAALNGGRCRPGTPDRCRHGVPIRCRSVHESDDVRLGEPLCPECYDYLRHVLFTWHAPQLWHRFTVRLRRLVRQRDRTARVSYVKVVELQRRGVPHFHAVIRLDDAAMPSAALVALVHEAAASVRLTVPSFGGELVALRFGTQTDVQPLLITVGEGDDRRVASYLAKYVTKSVSDFGLSPRRISPRAVAALDLRPHVREILWTVLTLAESPGPSEMARWLHTLGYRGHITTKTRAYSTTMGALRAHRAEWRSAQAGADDDGAGANRGINEWRFIKVGHRNEGERLLAKTADARTRASRLAAREESACGGSECEREG</sequence>
<organism evidence="1 2">
    <name type="scientific">Nocardioides pocheonensis</name>
    <dbReference type="NCBI Taxonomy" id="661485"/>
    <lineage>
        <taxon>Bacteria</taxon>
        <taxon>Bacillati</taxon>
        <taxon>Actinomycetota</taxon>
        <taxon>Actinomycetes</taxon>
        <taxon>Propionibacteriales</taxon>
        <taxon>Nocardioidaceae</taxon>
        <taxon>Nocardioides</taxon>
    </lineage>
</organism>
<reference evidence="1 2" key="1">
    <citation type="submission" date="2018-11" db="EMBL/GenBank/DDBJ databases">
        <authorList>
            <person name="Li F."/>
        </authorList>
    </citation>
    <scope>NUCLEOTIDE SEQUENCE [LARGE SCALE GENOMIC DNA]</scope>
    <source>
        <strain evidence="1 2">Gsoil 818</strain>
    </source>
</reference>
<dbReference type="Pfam" id="PF20199">
    <property type="entry name" value="RepSA"/>
    <property type="match status" value="1"/>
</dbReference>
<dbReference type="InterPro" id="IPR046828">
    <property type="entry name" value="RepSA"/>
</dbReference>
<evidence type="ECO:0000313" key="2">
    <source>
        <dbReference type="Proteomes" id="UP000279994"/>
    </source>
</evidence>